<dbReference type="SMART" id="SM00166">
    <property type="entry name" value="UBX"/>
    <property type="match status" value="1"/>
</dbReference>
<keyword evidence="4" id="KW-1185">Reference proteome</keyword>
<reference evidence="3 4" key="1">
    <citation type="submission" date="2024-04" db="EMBL/GenBank/DDBJ databases">
        <title>Phyllosticta paracitricarpa is synonymous to the EU quarantine fungus P. citricarpa based on phylogenomic analyses.</title>
        <authorList>
            <consortium name="Lawrence Berkeley National Laboratory"/>
            <person name="Van Ingen-Buijs V.A."/>
            <person name="Van Westerhoven A.C."/>
            <person name="Haridas S."/>
            <person name="Skiadas P."/>
            <person name="Martin F."/>
            <person name="Groenewald J.Z."/>
            <person name="Crous P.W."/>
            <person name="Seidl M.F."/>
        </authorList>
    </citation>
    <scope>NUCLEOTIDE SEQUENCE [LARGE SCALE GENOMIC DNA]</scope>
    <source>
        <strain evidence="3 4">CBS 123374</strain>
    </source>
</reference>
<proteinExistence type="predicted"/>
<evidence type="ECO:0000313" key="3">
    <source>
        <dbReference type="EMBL" id="KAK8230466.1"/>
    </source>
</evidence>
<feature type="region of interest" description="Disordered" evidence="1">
    <location>
        <begin position="112"/>
        <end position="217"/>
    </location>
</feature>
<dbReference type="SUPFAM" id="SSF54236">
    <property type="entry name" value="Ubiquitin-like"/>
    <property type="match status" value="1"/>
</dbReference>
<comment type="caution">
    <text evidence="3">The sequence shown here is derived from an EMBL/GenBank/DDBJ whole genome shotgun (WGS) entry which is preliminary data.</text>
</comment>
<dbReference type="Gene3D" id="3.10.20.90">
    <property type="entry name" value="Phosphatidylinositol 3-kinase Catalytic Subunit, Chain A, domain 1"/>
    <property type="match status" value="1"/>
</dbReference>
<feature type="compositionally biased region" description="Polar residues" evidence="1">
    <location>
        <begin position="132"/>
        <end position="159"/>
    </location>
</feature>
<evidence type="ECO:0000313" key="4">
    <source>
        <dbReference type="Proteomes" id="UP001492380"/>
    </source>
</evidence>
<sequence>MFHQGDLQSGIALALQQSKSVSCFVTDDSEESKIWEEEWLQDSTIAGLLASKSVNLRLQAGSVEAGFLAAFCPIHKTPALVVVYNGQLRLSLFAGVEKEAFLSQVAEVLKDGGTEPVDRPASPSPQEEPRASVTSNPEPAQTAAPSTDSNPTDGNTPLTSLLPDRAARLEAERRRAAEAEAAARRAKAAGKRRAVEEETSQVNQSSKMSYAAQEKLRKQAQQSELQRILDRVEADKRERREQAEMRRRLREAEASGSPNPDAVELQQQPSTSRGPASKSGNVCLRIRLLDGSQLRDYFSPTATLAKDVRPRVDAAIAPSTPSCAPPYTFKLLLAPQHPNRNLSTGDETTPLKDLEDVAPSATLVLMPVRNAAAAYTGGGGGYIGSVYGALLAAYNLFYAFLGTFFAPFARGGGGGGAAGSTGGDSSSATASSSSSAREGHASRRGNSGAGDVRNSSPAAAAASSSWSAKHRNASINNPPSDPTGSGSGFDGQADPSRPATSAAASTSGSSSPIGGGGGGLRIRTLRDRLGEDDDDASRRGNEYYNGNSLGLDGDDADARKDDGARN</sequence>
<dbReference type="InterPro" id="IPR001012">
    <property type="entry name" value="UBX_dom"/>
</dbReference>
<accession>A0ABR1YIC5</accession>
<gene>
    <name evidence="3" type="ORF">HDK90DRAFT_322466</name>
</gene>
<evidence type="ECO:0000259" key="2">
    <source>
        <dbReference type="SMART" id="SM00166"/>
    </source>
</evidence>
<dbReference type="Proteomes" id="UP001492380">
    <property type="component" value="Unassembled WGS sequence"/>
</dbReference>
<feature type="domain" description="UBX" evidence="2">
    <location>
        <begin position="275"/>
        <end position="367"/>
    </location>
</feature>
<feature type="compositionally biased region" description="Basic and acidic residues" evidence="1">
    <location>
        <begin position="236"/>
        <end position="253"/>
    </location>
</feature>
<feature type="compositionally biased region" description="Polar residues" evidence="1">
    <location>
        <begin position="473"/>
        <end position="484"/>
    </location>
</feature>
<dbReference type="Pfam" id="PF00789">
    <property type="entry name" value="UBX"/>
    <property type="match status" value="1"/>
</dbReference>
<dbReference type="Pfam" id="PF23187">
    <property type="entry name" value="UBX7_N"/>
    <property type="match status" value="1"/>
</dbReference>
<feature type="compositionally biased region" description="Low complexity" evidence="1">
    <location>
        <begin position="455"/>
        <end position="467"/>
    </location>
</feature>
<dbReference type="CDD" id="cd01767">
    <property type="entry name" value="UBX"/>
    <property type="match status" value="1"/>
</dbReference>
<feature type="compositionally biased region" description="Low complexity" evidence="1">
    <location>
        <begin position="423"/>
        <end position="436"/>
    </location>
</feature>
<feature type="region of interest" description="Disordered" evidence="1">
    <location>
        <begin position="413"/>
        <end position="566"/>
    </location>
</feature>
<feature type="compositionally biased region" description="Gly residues" evidence="1">
    <location>
        <begin position="413"/>
        <end position="422"/>
    </location>
</feature>
<feature type="compositionally biased region" description="Low complexity" evidence="1">
    <location>
        <begin position="493"/>
        <end position="512"/>
    </location>
</feature>
<name>A0ABR1YIC5_9PEZI</name>
<dbReference type="PANTHER" id="PTHR46424:SF1">
    <property type="entry name" value="UBX DOMAIN-CONTAINING PROTEIN 4"/>
    <property type="match status" value="1"/>
</dbReference>
<feature type="compositionally biased region" description="Polar residues" evidence="1">
    <location>
        <begin position="265"/>
        <end position="279"/>
    </location>
</feature>
<feature type="compositionally biased region" description="Basic and acidic residues" evidence="1">
    <location>
        <begin position="556"/>
        <end position="566"/>
    </location>
</feature>
<dbReference type="PANTHER" id="PTHR46424">
    <property type="entry name" value="UBX DOMAIN-CONTAINING PROTEIN 4"/>
    <property type="match status" value="1"/>
</dbReference>
<organism evidence="3 4">
    <name type="scientific">Phyllosticta capitalensis</name>
    <dbReference type="NCBI Taxonomy" id="121624"/>
    <lineage>
        <taxon>Eukaryota</taxon>
        <taxon>Fungi</taxon>
        <taxon>Dikarya</taxon>
        <taxon>Ascomycota</taxon>
        <taxon>Pezizomycotina</taxon>
        <taxon>Dothideomycetes</taxon>
        <taxon>Dothideomycetes incertae sedis</taxon>
        <taxon>Botryosphaeriales</taxon>
        <taxon>Phyllostictaceae</taxon>
        <taxon>Phyllosticta</taxon>
    </lineage>
</organism>
<dbReference type="InterPro" id="IPR029071">
    <property type="entry name" value="Ubiquitin-like_domsf"/>
</dbReference>
<feature type="region of interest" description="Disordered" evidence="1">
    <location>
        <begin position="236"/>
        <end position="279"/>
    </location>
</feature>
<evidence type="ECO:0000256" key="1">
    <source>
        <dbReference type="SAM" id="MobiDB-lite"/>
    </source>
</evidence>
<protein>
    <recommendedName>
        <fullName evidence="2">UBX domain-containing protein</fullName>
    </recommendedName>
</protein>
<dbReference type="EMBL" id="JBBWRZ010000008">
    <property type="protein sequence ID" value="KAK8230466.1"/>
    <property type="molecule type" value="Genomic_DNA"/>
</dbReference>
<feature type="compositionally biased region" description="Basic and acidic residues" evidence="1">
    <location>
        <begin position="165"/>
        <end position="183"/>
    </location>
</feature>